<dbReference type="AlphaFoldDB" id="A0A6A7FT82"/>
<dbReference type="EMBL" id="IACT01002032">
    <property type="protein sequence ID" value="LAC21339.1"/>
    <property type="molecule type" value="mRNA"/>
</dbReference>
<evidence type="ECO:0000256" key="2">
    <source>
        <dbReference type="ARBA" id="ARBA00006375"/>
    </source>
</evidence>
<dbReference type="InterPro" id="IPR018108">
    <property type="entry name" value="MCP_transmembrane"/>
</dbReference>
<dbReference type="InterPro" id="IPR023395">
    <property type="entry name" value="MCP_dom_sf"/>
</dbReference>
<reference evidence="12" key="1">
    <citation type="submission" date="2017-11" db="EMBL/GenBank/DDBJ databases">
        <title>The sensing device of the deep-sea amphipod.</title>
        <authorList>
            <person name="Kobayashi H."/>
            <person name="Nagahama T."/>
            <person name="Arai W."/>
            <person name="Sasagawa Y."/>
            <person name="Umeda M."/>
            <person name="Hayashi T."/>
            <person name="Nikaido I."/>
            <person name="Watanabe H."/>
            <person name="Oguri K."/>
            <person name="Kitazato H."/>
            <person name="Fujioka K."/>
            <person name="Kido Y."/>
            <person name="Takami H."/>
        </authorList>
    </citation>
    <scope>NUCLEOTIDE SEQUENCE</scope>
    <source>
        <tissue evidence="12">Whole body</tissue>
    </source>
</reference>
<organism evidence="12">
    <name type="scientific">Hirondellea gigas</name>
    <dbReference type="NCBI Taxonomy" id="1518452"/>
    <lineage>
        <taxon>Eukaryota</taxon>
        <taxon>Metazoa</taxon>
        <taxon>Ecdysozoa</taxon>
        <taxon>Arthropoda</taxon>
        <taxon>Crustacea</taxon>
        <taxon>Multicrustacea</taxon>
        <taxon>Malacostraca</taxon>
        <taxon>Eumalacostraca</taxon>
        <taxon>Peracarida</taxon>
        <taxon>Amphipoda</taxon>
        <taxon>Amphilochidea</taxon>
        <taxon>Lysianassida</taxon>
        <taxon>Lysianassidira</taxon>
        <taxon>Lysianassoidea</taxon>
        <taxon>Lysianassidae</taxon>
        <taxon>Hirondellea</taxon>
    </lineage>
</organism>
<evidence type="ECO:0000256" key="4">
    <source>
        <dbReference type="ARBA" id="ARBA00022692"/>
    </source>
</evidence>
<keyword evidence="7" id="KW-1133">Transmembrane helix</keyword>
<evidence type="ECO:0000256" key="3">
    <source>
        <dbReference type="ARBA" id="ARBA00022448"/>
    </source>
</evidence>
<dbReference type="GO" id="GO:1990542">
    <property type="term" value="P:mitochondrial transmembrane transport"/>
    <property type="evidence" value="ECO:0007669"/>
    <property type="project" value="InterPro"/>
</dbReference>
<feature type="repeat" description="Solcar" evidence="10">
    <location>
        <begin position="150"/>
        <end position="234"/>
    </location>
</feature>
<dbReference type="PROSITE" id="PS50920">
    <property type="entry name" value="SOLCAR"/>
    <property type="match status" value="3"/>
</dbReference>
<evidence type="ECO:0000256" key="8">
    <source>
        <dbReference type="ARBA" id="ARBA00023128"/>
    </source>
</evidence>
<name>A0A6A7FT82_9CRUS</name>
<dbReference type="GO" id="GO:0005743">
    <property type="term" value="C:mitochondrial inner membrane"/>
    <property type="evidence" value="ECO:0007669"/>
    <property type="project" value="UniProtKB-SubCell"/>
</dbReference>
<dbReference type="Gene3D" id="1.50.40.10">
    <property type="entry name" value="Mitochondrial carrier domain"/>
    <property type="match status" value="1"/>
</dbReference>
<evidence type="ECO:0000256" key="6">
    <source>
        <dbReference type="ARBA" id="ARBA00022792"/>
    </source>
</evidence>
<dbReference type="PANTHER" id="PTHR45760:SF2">
    <property type="entry name" value="FI19922P1-RELATED"/>
    <property type="match status" value="1"/>
</dbReference>
<comment type="subcellular location">
    <subcellularLocation>
        <location evidence="1">Mitochondrion inner membrane</location>
        <topology evidence="1">Multi-pass membrane protein</topology>
    </subcellularLocation>
</comment>
<dbReference type="SUPFAM" id="SSF103506">
    <property type="entry name" value="Mitochondrial carrier"/>
    <property type="match status" value="1"/>
</dbReference>
<proteinExistence type="evidence at transcript level"/>
<evidence type="ECO:0000256" key="5">
    <source>
        <dbReference type="ARBA" id="ARBA00022737"/>
    </source>
</evidence>
<accession>A0A6A7FT82</accession>
<dbReference type="PANTHER" id="PTHR45760">
    <property type="entry name" value="FI19922P1-RELATED"/>
    <property type="match status" value="1"/>
</dbReference>
<evidence type="ECO:0000256" key="11">
    <source>
        <dbReference type="RuleBase" id="RU000488"/>
    </source>
</evidence>
<evidence type="ECO:0000256" key="9">
    <source>
        <dbReference type="ARBA" id="ARBA00023136"/>
    </source>
</evidence>
<keyword evidence="6" id="KW-0999">Mitochondrion inner membrane</keyword>
<sequence>MAVDNTKKMASASARQQMTASGTGALITSIFMTPLDVVKVRLQAQQRLQLNRRCFLYCNGLMDHICSCQPSPAHNQRQWYSRAMPAPITGTLDGLMKIWRYEGISSLWSGLPPTLLVAVPNTIIYFTAYEQIRQLLQHYSNGSSKNTSQQSWWVPGVAGGVARVWSVTLCSPVELVRTKLQASRMMYKELLVQMGRELKHEGPRSLWRGWVPTVLRDVPFSVMYWVGYEHLKRLGGQTEHPSVPFTIMAGSLAGGLAATVTLPLDVVKTHKQIAIGNGSSSGGFSLADSSTLEHLRSIHRQQGVRGLFAGLGPRLVKVMPACAIMISSYEYVKRQLR</sequence>
<keyword evidence="8" id="KW-0496">Mitochondrion</keyword>
<feature type="repeat" description="Solcar" evidence="10">
    <location>
        <begin position="12"/>
        <end position="135"/>
    </location>
</feature>
<keyword evidence="4 10" id="KW-0812">Transmembrane</keyword>
<evidence type="ECO:0000313" key="12">
    <source>
        <dbReference type="EMBL" id="LAC21339.1"/>
    </source>
</evidence>
<keyword evidence="5" id="KW-0677">Repeat</keyword>
<protein>
    <submittedName>
        <fullName evidence="12">Solute carrier family 25 member 40-like isoform X2</fullName>
    </submittedName>
</protein>
<dbReference type="InterPro" id="IPR045315">
    <property type="entry name" value="Mtm1-like"/>
</dbReference>
<evidence type="ECO:0000256" key="10">
    <source>
        <dbReference type="PROSITE-ProRule" id="PRU00282"/>
    </source>
</evidence>
<evidence type="ECO:0000256" key="1">
    <source>
        <dbReference type="ARBA" id="ARBA00004448"/>
    </source>
</evidence>
<evidence type="ECO:0000256" key="7">
    <source>
        <dbReference type="ARBA" id="ARBA00022989"/>
    </source>
</evidence>
<keyword evidence="3 11" id="KW-0813">Transport</keyword>
<dbReference type="Pfam" id="PF00153">
    <property type="entry name" value="Mito_carr"/>
    <property type="match status" value="3"/>
</dbReference>
<feature type="repeat" description="Solcar" evidence="10">
    <location>
        <begin position="241"/>
        <end position="335"/>
    </location>
</feature>
<comment type="similarity">
    <text evidence="2 11">Belongs to the mitochondrial carrier (TC 2.A.29) family.</text>
</comment>
<keyword evidence="9 10" id="KW-0472">Membrane</keyword>